<dbReference type="Pfam" id="PF02796">
    <property type="entry name" value="HTH_7"/>
    <property type="match status" value="1"/>
</dbReference>
<comment type="similarity">
    <text evidence="1">Belongs to the site-specific recombinase resolvase family.</text>
</comment>
<dbReference type="PROSITE" id="PS51736">
    <property type="entry name" value="RECOMBINASES_3"/>
    <property type="match status" value="1"/>
</dbReference>
<feature type="domain" description="Resolvase/invertase-type recombinase catalytic" evidence="2">
    <location>
        <begin position="4"/>
        <end position="138"/>
    </location>
</feature>
<dbReference type="PANTHER" id="PTHR30461:SF26">
    <property type="entry name" value="RESOLVASE HOMOLOG YNEB"/>
    <property type="match status" value="1"/>
</dbReference>
<sequence>MSVQHIGYKRVSTEEQKTDRQLEHLKLDKEFVEKASGKSTDRPVLNECLSYCREGDELHIHSIDRFARSLHDLESLIRSFNSKGVTVSFHSEKLSFSSDSDDPMATLTLQMLGAFAQFERTLIKKRQQEGFRVAKSRGVKLGRKPTLSEETISEIEVVYKERKESVTQMAKRLGVSRATIYNALKLNRKS</sequence>
<dbReference type="Gene3D" id="3.40.50.1390">
    <property type="entry name" value="Resolvase, N-terminal catalytic domain"/>
    <property type="match status" value="1"/>
</dbReference>
<dbReference type="CDD" id="cd03768">
    <property type="entry name" value="SR_ResInv"/>
    <property type="match status" value="1"/>
</dbReference>
<accession>A0AAU6SPZ7</accession>
<evidence type="ECO:0000259" key="2">
    <source>
        <dbReference type="PROSITE" id="PS51736"/>
    </source>
</evidence>
<gene>
    <name evidence="3" type="ORF">MRN70_04515</name>
</gene>
<name>A0AAU6SPZ7_UNCXX</name>
<dbReference type="InterPro" id="IPR006119">
    <property type="entry name" value="Resolv_N"/>
</dbReference>
<dbReference type="InterPro" id="IPR050639">
    <property type="entry name" value="SSR_resolvase"/>
</dbReference>
<dbReference type="SUPFAM" id="SSF53041">
    <property type="entry name" value="Resolvase-like"/>
    <property type="match status" value="1"/>
</dbReference>
<dbReference type="AlphaFoldDB" id="A0AAU6SPZ7"/>
<dbReference type="GO" id="GO:0003677">
    <property type="term" value="F:DNA binding"/>
    <property type="evidence" value="ECO:0007669"/>
    <property type="project" value="InterPro"/>
</dbReference>
<dbReference type="InterPro" id="IPR036162">
    <property type="entry name" value="Resolvase-like_N_sf"/>
</dbReference>
<dbReference type="EMBL" id="CP095338">
    <property type="protein sequence ID" value="XAG22078.1"/>
    <property type="molecule type" value="Genomic_DNA"/>
</dbReference>
<dbReference type="InterPro" id="IPR009057">
    <property type="entry name" value="Homeodomain-like_sf"/>
</dbReference>
<dbReference type="PANTHER" id="PTHR30461">
    <property type="entry name" value="DNA-INVERTASE FROM LAMBDOID PROPHAGE"/>
    <property type="match status" value="1"/>
</dbReference>
<proteinExistence type="inferred from homology"/>
<dbReference type="Pfam" id="PF00239">
    <property type="entry name" value="Resolvase"/>
    <property type="match status" value="1"/>
</dbReference>
<organism evidence="3">
    <name type="scientific">bacterium 19PA01SH03</name>
    <dbReference type="NCBI Taxonomy" id="2920705"/>
    <lineage>
        <taxon>Bacteria</taxon>
    </lineage>
</organism>
<dbReference type="GO" id="GO:0000150">
    <property type="term" value="F:DNA strand exchange activity"/>
    <property type="evidence" value="ECO:0007669"/>
    <property type="project" value="InterPro"/>
</dbReference>
<dbReference type="CDD" id="cd00569">
    <property type="entry name" value="HTH_Hin_like"/>
    <property type="match status" value="1"/>
</dbReference>
<dbReference type="SMART" id="SM00857">
    <property type="entry name" value="Resolvase"/>
    <property type="match status" value="1"/>
</dbReference>
<reference evidence="3" key="1">
    <citation type="submission" date="2022-03" db="EMBL/GenBank/DDBJ databases">
        <title>Sea Food Isolates.</title>
        <authorList>
            <person name="Li c."/>
        </authorList>
    </citation>
    <scope>NUCLEOTIDE SEQUENCE</scope>
    <source>
        <strain evidence="3">19PA01SH03</strain>
    </source>
</reference>
<dbReference type="SUPFAM" id="SSF46689">
    <property type="entry name" value="Homeodomain-like"/>
    <property type="match status" value="1"/>
</dbReference>
<protein>
    <submittedName>
        <fullName evidence="3">Recombinase family protein</fullName>
    </submittedName>
</protein>
<evidence type="ECO:0000256" key="1">
    <source>
        <dbReference type="ARBA" id="ARBA00009913"/>
    </source>
</evidence>
<evidence type="ECO:0000313" key="3">
    <source>
        <dbReference type="EMBL" id="XAG22078.1"/>
    </source>
</evidence>
<dbReference type="InterPro" id="IPR006120">
    <property type="entry name" value="Resolvase_HTH_dom"/>
</dbReference>
<dbReference type="Gene3D" id="1.10.10.60">
    <property type="entry name" value="Homeodomain-like"/>
    <property type="match status" value="1"/>
</dbReference>